<keyword evidence="4" id="KW-1185">Reference proteome</keyword>
<name>A0A8H5MWH0_9HYPO</name>
<keyword evidence="1" id="KW-0677">Repeat</keyword>
<reference evidence="3 4" key="1">
    <citation type="submission" date="2020-05" db="EMBL/GenBank/DDBJ databases">
        <title>Identification and distribution of gene clusters putatively required for synthesis of sphingolipid metabolism inhibitors in phylogenetically diverse species of the filamentous fungus Fusarium.</title>
        <authorList>
            <person name="Kim H.-S."/>
            <person name="Busman M."/>
            <person name="Brown D.W."/>
            <person name="Divon H."/>
            <person name="Uhlig S."/>
            <person name="Proctor R.H."/>
        </authorList>
    </citation>
    <scope>NUCLEOTIDE SEQUENCE [LARGE SCALE GENOMIC DNA]</scope>
    <source>
        <strain evidence="3 4">NRRL 13617</strain>
    </source>
</reference>
<evidence type="ECO:0000256" key="1">
    <source>
        <dbReference type="ARBA" id="ARBA00022737"/>
    </source>
</evidence>
<comment type="caution">
    <text evidence="3">The sequence shown here is derived from an EMBL/GenBank/DDBJ whole genome shotgun (WGS) entry which is preliminary data.</text>
</comment>
<evidence type="ECO:0000313" key="4">
    <source>
        <dbReference type="Proteomes" id="UP000582016"/>
    </source>
</evidence>
<dbReference type="OrthoDB" id="538223at2759"/>
<dbReference type="AlphaFoldDB" id="A0A8H5MWH0"/>
<dbReference type="InterPro" id="IPR056884">
    <property type="entry name" value="NPHP3-like_N"/>
</dbReference>
<dbReference type="InterPro" id="IPR027417">
    <property type="entry name" value="P-loop_NTPase"/>
</dbReference>
<organism evidence="3 4">
    <name type="scientific">Fusarium phyllophilum</name>
    <dbReference type="NCBI Taxonomy" id="47803"/>
    <lineage>
        <taxon>Eukaryota</taxon>
        <taxon>Fungi</taxon>
        <taxon>Dikarya</taxon>
        <taxon>Ascomycota</taxon>
        <taxon>Pezizomycotina</taxon>
        <taxon>Sordariomycetes</taxon>
        <taxon>Hypocreomycetidae</taxon>
        <taxon>Hypocreales</taxon>
        <taxon>Nectriaceae</taxon>
        <taxon>Fusarium</taxon>
        <taxon>Fusarium fujikuroi species complex</taxon>
    </lineage>
</organism>
<feature type="domain" description="Nephrocystin 3-like N-terminal" evidence="2">
    <location>
        <begin position="69"/>
        <end position="147"/>
    </location>
</feature>
<dbReference type="Gene3D" id="3.40.50.300">
    <property type="entry name" value="P-loop containing nucleotide triphosphate hydrolases"/>
    <property type="match status" value="1"/>
</dbReference>
<dbReference type="EMBL" id="JAAOAQ010000522">
    <property type="protein sequence ID" value="KAF5543248.1"/>
    <property type="molecule type" value="Genomic_DNA"/>
</dbReference>
<evidence type="ECO:0000313" key="3">
    <source>
        <dbReference type="EMBL" id="KAF5543248.1"/>
    </source>
</evidence>
<accession>A0A8H5MWH0</accession>
<protein>
    <submittedName>
        <fullName evidence="3">Vegetative incompatibility het-E-1</fullName>
    </submittedName>
</protein>
<dbReference type="SUPFAM" id="SSF52540">
    <property type="entry name" value="P-loop containing nucleoside triphosphate hydrolases"/>
    <property type="match status" value="1"/>
</dbReference>
<dbReference type="Pfam" id="PF24883">
    <property type="entry name" value="NPHP3_N"/>
    <property type="match status" value="1"/>
</dbReference>
<dbReference type="Proteomes" id="UP000582016">
    <property type="component" value="Unassembled WGS sequence"/>
</dbReference>
<gene>
    <name evidence="3" type="ORF">FPHYL_11317</name>
</gene>
<evidence type="ECO:0000259" key="2">
    <source>
        <dbReference type="Pfam" id="PF24883"/>
    </source>
</evidence>
<proteinExistence type="predicted"/>
<sequence length="155" mass="17205">MFMPLIYREGNHAFVRLREEIDKKHAENAKLEEILSTLPITAEAAFKSLNNQHELACLNNTRSELLGDIATWADSDDDKCIFWLNGIAGTGKSTIAQTVARSFHGQRILGPSFLFARDGGDLGNANRLITTLARQLASKVRNSKTAYQSTRCLPL</sequence>